<reference evidence="4 5" key="1">
    <citation type="journal article" date="2016" name="Environ. Microbiol.">
        <title>Genomic resolution of a cold subsurface aquifer community provides metabolic insights for novel microbes adapted to high CO concentrations.</title>
        <authorList>
            <person name="Probst A.J."/>
            <person name="Castelle C.J."/>
            <person name="Singh A."/>
            <person name="Brown C.T."/>
            <person name="Anantharaman K."/>
            <person name="Sharon I."/>
            <person name="Hug L.A."/>
            <person name="Burstein D."/>
            <person name="Emerson J.B."/>
            <person name="Thomas B.C."/>
            <person name="Banfield J.F."/>
        </authorList>
    </citation>
    <scope>NUCLEOTIDE SEQUENCE [LARGE SCALE GENOMIC DNA]</scope>
    <source>
        <strain evidence="4">CG2_30_40_21</strain>
    </source>
</reference>
<evidence type="ECO:0000256" key="1">
    <source>
        <dbReference type="SAM" id="Coils"/>
    </source>
</evidence>
<organism evidence="4 5">
    <name type="scientific">Candidatus Desantisbacteria bacterium CG2_30_40_21</name>
    <dbReference type="NCBI Taxonomy" id="1817895"/>
    <lineage>
        <taxon>Bacteria</taxon>
        <taxon>Candidatus Desantisiibacteriota</taxon>
    </lineage>
</organism>
<feature type="region of interest" description="Disordered" evidence="2">
    <location>
        <begin position="45"/>
        <end position="68"/>
    </location>
</feature>
<accession>A0A1J5E7M2</accession>
<evidence type="ECO:0000256" key="3">
    <source>
        <dbReference type="SAM" id="SignalP"/>
    </source>
</evidence>
<keyword evidence="3" id="KW-0732">Signal</keyword>
<evidence type="ECO:0000313" key="5">
    <source>
        <dbReference type="Proteomes" id="UP000183085"/>
    </source>
</evidence>
<name>A0A1J5E7M2_9BACT</name>
<dbReference type="InterPro" id="IPR046118">
    <property type="entry name" value="DUF6115"/>
</dbReference>
<feature type="region of interest" description="Disordered" evidence="2">
    <location>
        <begin position="73"/>
        <end position="92"/>
    </location>
</feature>
<dbReference type="EMBL" id="MNYI01000132">
    <property type="protein sequence ID" value="OIP39983.1"/>
    <property type="molecule type" value="Genomic_DNA"/>
</dbReference>
<feature type="region of interest" description="Disordered" evidence="2">
    <location>
        <begin position="435"/>
        <end position="455"/>
    </location>
</feature>
<gene>
    <name evidence="4" type="ORF">AUJ95_04960</name>
</gene>
<evidence type="ECO:0000256" key="2">
    <source>
        <dbReference type="SAM" id="MobiDB-lite"/>
    </source>
</evidence>
<evidence type="ECO:0008006" key="6">
    <source>
        <dbReference type="Google" id="ProtNLM"/>
    </source>
</evidence>
<sequence>MNKNPMKLFYLLYIALLCILLSFNVANAVDTTDLGGFSSLRNDEKNLLKPMSTPGETAKPPVIIRKEPPLVKPVSEKEDLSGNEEEASGLKTVPESKEVLYSPLKPVVKRKTGNTVTLPEESEFFMKLSKEEEALTRVVKKPKTVPLITSPIVVPKHVSTVKRVDTPKVIKAIEKVKEEINVATPVIATVTQITPVVVKEKKGFVWEKTSLALRRGLIISGLASMLLIFLIVCLWQKGSPLPEEITTEDTTNGKIVVEKHTSLEHEIKEIKIGYRGLEKLINDIEKKLVLIAPLKGATIDEFINNTVRGVVRPIEGGIKSLQTTCQGLEKIFNEFDKRLSPLNALKGLSIKELTYQTGIELVKPIESEIKQLKTSYDQLIEDVEQKINATEVDNKIDVIQKKNKGLEKTVEEMDNKLVSLDSLISSLSLFESNQVGTKSQSKEQRKSESEEKAKNSKEYLYSQIYKMSDEGLSIDEIAQQTKMGKGEVRLILGLRKK</sequence>
<dbReference type="AlphaFoldDB" id="A0A1J5E7M2"/>
<feature type="compositionally biased region" description="Basic and acidic residues" evidence="2">
    <location>
        <begin position="440"/>
        <end position="455"/>
    </location>
</feature>
<dbReference type="Proteomes" id="UP000183085">
    <property type="component" value="Unassembled WGS sequence"/>
</dbReference>
<proteinExistence type="predicted"/>
<dbReference type="Pfam" id="PF19610">
    <property type="entry name" value="DUF6115"/>
    <property type="match status" value="1"/>
</dbReference>
<evidence type="ECO:0000313" key="4">
    <source>
        <dbReference type="EMBL" id="OIP39983.1"/>
    </source>
</evidence>
<feature type="coiled-coil region" evidence="1">
    <location>
        <begin position="369"/>
        <end position="423"/>
    </location>
</feature>
<keyword evidence="1" id="KW-0175">Coiled coil</keyword>
<feature type="chain" id="PRO_5013198901" description="HTH merR-type domain-containing protein" evidence="3">
    <location>
        <begin position="29"/>
        <end position="497"/>
    </location>
</feature>
<protein>
    <recommendedName>
        <fullName evidence="6">HTH merR-type domain-containing protein</fullName>
    </recommendedName>
</protein>
<comment type="caution">
    <text evidence="4">The sequence shown here is derived from an EMBL/GenBank/DDBJ whole genome shotgun (WGS) entry which is preliminary data.</text>
</comment>
<feature type="signal peptide" evidence="3">
    <location>
        <begin position="1"/>
        <end position="28"/>
    </location>
</feature>
<dbReference type="STRING" id="1817895.AUJ95_04960"/>